<evidence type="ECO:0000313" key="3">
    <source>
        <dbReference type="EMBL" id="MBM7619228.1"/>
    </source>
</evidence>
<dbReference type="InterPro" id="IPR004360">
    <property type="entry name" value="Glyas_Fos-R_dOase_dom"/>
</dbReference>
<accession>A0ABS2NXT2</accession>
<dbReference type="GO" id="GO:0016829">
    <property type="term" value="F:lyase activity"/>
    <property type="evidence" value="ECO:0007669"/>
    <property type="project" value="UniProtKB-KW"/>
</dbReference>
<dbReference type="SUPFAM" id="SSF52833">
    <property type="entry name" value="Thioredoxin-like"/>
    <property type="match status" value="1"/>
</dbReference>
<keyword evidence="3" id="KW-0456">Lyase</keyword>
<feature type="domain" description="VOC" evidence="2">
    <location>
        <begin position="198"/>
        <end position="301"/>
    </location>
</feature>
<protein>
    <submittedName>
        <fullName evidence="3">Dithiol-disulfide oxidoreductase (DUF899 family)/putative enzyme related to lactoylglutathione lyase</fullName>
    </submittedName>
</protein>
<dbReference type="PROSITE" id="PS51819">
    <property type="entry name" value="VOC"/>
    <property type="match status" value="1"/>
</dbReference>
<dbReference type="Pfam" id="PF00903">
    <property type="entry name" value="Glyoxalase"/>
    <property type="match status" value="1"/>
</dbReference>
<dbReference type="CDD" id="cd06587">
    <property type="entry name" value="VOC"/>
    <property type="match status" value="1"/>
</dbReference>
<reference evidence="3 4" key="1">
    <citation type="submission" date="2021-01" db="EMBL/GenBank/DDBJ databases">
        <title>Genomic Encyclopedia of Type Strains, Phase IV (KMG-IV): sequencing the most valuable type-strain genomes for metagenomic binning, comparative biology and taxonomic classification.</title>
        <authorList>
            <person name="Goeker M."/>
        </authorList>
    </citation>
    <scope>NUCLEOTIDE SEQUENCE [LARGE SCALE GENOMIC DNA]</scope>
    <source>
        <strain evidence="3 4">DSM 25879</strain>
    </source>
</reference>
<organism evidence="3 4">
    <name type="scientific">Sutcliffiella tianshenii</name>
    <dbReference type="NCBI Taxonomy" id="1463404"/>
    <lineage>
        <taxon>Bacteria</taxon>
        <taxon>Bacillati</taxon>
        <taxon>Bacillota</taxon>
        <taxon>Bacilli</taxon>
        <taxon>Bacillales</taxon>
        <taxon>Bacillaceae</taxon>
        <taxon>Sutcliffiella</taxon>
    </lineage>
</organism>
<dbReference type="Gene3D" id="3.10.180.10">
    <property type="entry name" value="2,3-Dihydroxybiphenyl 1,2-Dioxygenase, domain 1"/>
    <property type="match status" value="1"/>
</dbReference>
<gene>
    <name evidence="3" type="ORF">JOC95_001077</name>
</gene>
<dbReference type="InterPro" id="IPR037523">
    <property type="entry name" value="VOC_core"/>
</dbReference>
<keyword evidence="4" id="KW-1185">Reference proteome</keyword>
<name>A0ABS2NXT2_9BACI</name>
<dbReference type="InterPro" id="IPR036249">
    <property type="entry name" value="Thioredoxin-like_sf"/>
</dbReference>
<evidence type="ECO:0000256" key="1">
    <source>
        <dbReference type="SAM" id="Coils"/>
    </source>
</evidence>
<dbReference type="Pfam" id="PF05988">
    <property type="entry name" value="DUF899"/>
    <property type="match status" value="1"/>
</dbReference>
<dbReference type="RefSeq" id="WP_204414153.1">
    <property type="nucleotide sequence ID" value="NZ_JAFBED010000002.1"/>
</dbReference>
<dbReference type="Gene3D" id="3.40.30.10">
    <property type="entry name" value="Glutaredoxin"/>
    <property type="match status" value="1"/>
</dbReference>
<feature type="coiled-coil region" evidence="1">
    <location>
        <begin position="3"/>
        <end position="30"/>
    </location>
</feature>
<dbReference type="InterPro" id="IPR010296">
    <property type="entry name" value="DUF899_thioredox"/>
</dbReference>
<dbReference type="Proteomes" id="UP000737402">
    <property type="component" value="Unassembled WGS sequence"/>
</dbReference>
<dbReference type="SUPFAM" id="SSF54593">
    <property type="entry name" value="Glyoxalase/Bleomycin resistance protein/Dihydroxybiphenyl dioxygenase"/>
    <property type="match status" value="1"/>
</dbReference>
<proteinExistence type="predicted"/>
<evidence type="ECO:0000259" key="2">
    <source>
        <dbReference type="PROSITE" id="PS51819"/>
    </source>
</evidence>
<comment type="caution">
    <text evidence="3">The sequence shown here is derived from an EMBL/GenBank/DDBJ whole genome shotgun (WGS) entry which is preliminary data.</text>
</comment>
<dbReference type="InterPro" id="IPR029068">
    <property type="entry name" value="Glyas_Bleomycin-R_OHBP_Dase"/>
</dbReference>
<dbReference type="EMBL" id="JAFBED010000002">
    <property type="protein sequence ID" value="MBM7619228.1"/>
    <property type="molecule type" value="Genomic_DNA"/>
</dbReference>
<evidence type="ECO:0000313" key="4">
    <source>
        <dbReference type="Proteomes" id="UP000737402"/>
    </source>
</evidence>
<keyword evidence="1" id="KW-0175">Coiled coil</keyword>
<sequence>MSQTQVMNEIQKLEMEIIEKKKRLAEMRRGIKGEQVANYSFVTSHNKPISLLELFGDKEELLVVHNMGKSCSYCTMWADGFNSVYHHIIRKASFVVSSPDSPADQENFAAERRWIFPMVSTKENSFKEDMGFVLEGMNYPGVSVFTKDEEGKIYHHAKTFFGPGDDFCSVWSFFDLLPSGYEEYRPGKKINGETPYQLTNNIAIRVKDYENALQFYEKTLGMKLVESNETETKFTMNGTNFYMEKSGGMNQKVFFEFAVEDVDSIKDSLLHQGCTITKEYSEKSLMFEDPFGMNFHLFESK</sequence>